<feature type="compositionally biased region" description="Polar residues" evidence="1">
    <location>
        <begin position="23"/>
        <end position="36"/>
    </location>
</feature>
<name>A0A8W7PJI0_ANOCL</name>
<sequence length="103" mass="11565">MGSKPEIIAPSEPIIIALPLPGSNPTGPQTLALTNRTDPDRSSPPPAHFLERPEHEMQTLMIVIAERMMMMMMAFIMMQRKPKENQLLQQEHQAPPVDAIMSH</sequence>
<dbReference type="Proteomes" id="UP000075882">
    <property type="component" value="Unassembled WGS sequence"/>
</dbReference>
<proteinExistence type="predicted"/>
<evidence type="ECO:0000313" key="2">
    <source>
        <dbReference type="EnsemblMetazoa" id="ACOM032856-PA.1"/>
    </source>
</evidence>
<protein>
    <submittedName>
        <fullName evidence="2">Uncharacterized protein</fullName>
    </submittedName>
</protein>
<accession>A0A8W7PJI0</accession>
<feature type="region of interest" description="Disordered" evidence="1">
    <location>
        <begin position="84"/>
        <end position="103"/>
    </location>
</feature>
<organism evidence="2">
    <name type="scientific">Anopheles coluzzii</name>
    <name type="common">African malaria mosquito</name>
    <dbReference type="NCBI Taxonomy" id="1518534"/>
    <lineage>
        <taxon>Eukaryota</taxon>
        <taxon>Metazoa</taxon>
        <taxon>Ecdysozoa</taxon>
        <taxon>Arthropoda</taxon>
        <taxon>Hexapoda</taxon>
        <taxon>Insecta</taxon>
        <taxon>Pterygota</taxon>
        <taxon>Neoptera</taxon>
        <taxon>Endopterygota</taxon>
        <taxon>Diptera</taxon>
        <taxon>Nematocera</taxon>
        <taxon>Culicoidea</taxon>
        <taxon>Culicidae</taxon>
        <taxon>Anophelinae</taxon>
        <taxon>Anopheles</taxon>
    </lineage>
</organism>
<dbReference type="AlphaFoldDB" id="A0A8W7PJI0"/>
<evidence type="ECO:0000256" key="1">
    <source>
        <dbReference type="SAM" id="MobiDB-lite"/>
    </source>
</evidence>
<feature type="region of interest" description="Disordered" evidence="1">
    <location>
        <begin position="19"/>
        <end position="50"/>
    </location>
</feature>
<dbReference type="EnsemblMetazoa" id="ACOM032856-RA">
    <property type="protein sequence ID" value="ACOM032856-PA.1"/>
    <property type="gene ID" value="ACOM032856"/>
</dbReference>
<reference evidence="2" key="1">
    <citation type="submission" date="2022-08" db="UniProtKB">
        <authorList>
            <consortium name="EnsemblMetazoa"/>
        </authorList>
    </citation>
    <scope>IDENTIFICATION</scope>
</reference>